<reference evidence="1" key="1">
    <citation type="journal article" date="2014" name="Genome Announc.">
        <title>Draft Genome Sequence of Lactobacillus oryzae Strain SG293T.</title>
        <authorList>
            <person name="Tanizawa Y."/>
            <person name="Fujisawa T."/>
            <person name="Mochizuki T."/>
            <person name="Kaminuma E."/>
            <person name="Nakamura Y."/>
            <person name="Tohno M."/>
        </authorList>
    </citation>
    <scope>NUCLEOTIDE SEQUENCE [LARGE SCALE GENOMIC DNA]</scope>
    <source>
        <strain evidence="1">SG293</strain>
    </source>
</reference>
<dbReference type="EMBL" id="BBJM01000009">
    <property type="protein sequence ID" value="GAK47582.1"/>
    <property type="molecule type" value="Genomic_DNA"/>
</dbReference>
<evidence type="ECO:0000313" key="2">
    <source>
        <dbReference type="Proteomes" id="UP000028700"/>
    </source>
</evidence>
<dbReference type="eggNOG" id="COG2801">
    <property type="taxonomic scope" value="Bacteria"/>
</dbReference>
<name>A0A081BHR4_9LACO</name>
<proteinExistence type="predicted"/>
<evidence type="ECO:0000313" key="1">
    <source>
        <dbReference type="EMBL" id="GAK47582.1"/>
    </source>
</evidence>
<dbReference type="Proteomes" id="UP000028700">
    <property type="component" value="Unassembled WGS sequence"/>
</dbReference>
<gene>
    <name evidence="1" type="ORF">LOSG293_090070</name>
</gene>
<accession>A0A081BHR4</accession>
<organism evidence="1 2">
    <name type="scientific">Secundilactobacillus oryzae JCM 18671</name>
    <dbReference type="NCBI Taxonomy" id="1291743"/>
    <lineage>
        <taxon>Bacteria</taxon>
        <taxon>Bacillati</taxon>
        <taxon>Bacillota</taxon>
        <taxon>Bacilli</taxon>
        <taxon>Lactobacillales</taxon>
        <taxon>Lactobacillaceae</taxon>
        <taxon>Secundilactobacillus</taxon>
    </lineage>
</organism>
<dbReference type="STRING" id="1291743.LOSG293_090070"/>
<sequence length="296" mass="33716">MCRILGVSRAQYYRYRSPKPSKRRAEDAGLKQRILRIFAEFKGSMIFSVDGFYLSTLNIIDPLFLAICHRNTQVLRMDYKYKNTATGKSTNLAYYMDLKNHDMYMAITPIMSISSSSLYKKSDLAVFDGKYLKTHAEGSNSANASTSFSSLLTDTKFQSGSKKDLEKVLKDADEKKFKQKDDKISYTFNGKQLAKLYKLSNARLKEKKATKDLALTDSQLKNMTEAMKKMKLTETVNVKTNEITSYKLKQGGATYNIKSKISKSNVKITVPDEQDVMSQAEMQKEMSKIIEKSLKN</sequence>
<comment type="caution">
    <text evidence="1">The sequence shown here is derived from an EMBL/GenBank/DDBJ whole genome shotgun (WGS) entry which is preliminary data.</text>
</comment>
<keyword evidence="2" id="KW-1185">Reference proteome</keyword>
<dbReference type="RefSeq" id="WP_235786792.1">
    <property type="nucleotide sequence ID" value="NZ_BBJM01000009.1"/>
</dbReference>
<dbReference type="AlphaFoldDB" id="A0A081BHR4"/>
<protein>
    <submittedName>
        <fullName evidence="1">Transposase</fullName>
    </submittedName>
</protein>